<sequence>MSAVWSIAKAEMAWLSRSRLAQMSAGIFLLLLALSALTSTVFLSEQFDHRQTHQDEATDIFEDQPDRHPHRMVHYGQYVFRTPPPLASIDPGLDAYGGTSIFLEGHRQNAAMFAGASEGAAMVRFGNLTPAFILQVLAPLLLILIGHSGLTRERESSTLQVLLAQGVKLRSIALGKLTVQLIISAVCVLVLAVAAFTAGPEDTRDSVSATAVVLVYAVYLAIWALAVTSISTMLRRSSSAFLVLAALWMIVTIVVPRVAADVASTAAPLESAFARQMALATSLRALGDSHNPSDPNYVDFQSKVLADYGVETLDELPINIRGLMAVEGERQGAEVLARFSGADQDARVRQQEIIGVAGLLSPVLAIQRASQAIAGTDLAAYHRFLNTAEEHRLAFVQALNMLQATEVDYTLDKLKSIDVQAERATRVSADAWRSLPAFVFEPAASSTRIANAIPSVILLLLWFAGSTGLFLWATGRRNL</sequence>
<evidence type="ECO:0000256" key="1">
    <source>
        <dbReference type="SAM" id="Phobius"/>
    </source>
</evidence>
<dbReference type="Proteomes" id="UP001626549">
    <property type="component" value="Chromosome"/>
</dbReference>
<reference evidence="2 3" key="1">
    <citation type="submission" date="2023-10" db="EMBL/GenBank/DDBJ databases">
        <title>Two novel species belonging to the OM43/NOR5 clade.</title>
        <authorList>
            <person name="Park M."/>
        </authorList>
    </citation>
    <scope>NUCLEOTIDE SEQUENCE [LARGE SCALE GENOMIC DNA]</scope>
    <source>
        <strain evidence="2 3">IMCC45268</strain>
    </source>
</reference>
<gene>
    <name evidence="2" type="ORF">R0137_13420</name>
</gene>
<evidence type="ECO:0000313" key="3">
    <source>
        <dbReference type="Proteomes" id="UP001626549"/>
    </source>
</evidence>
<dbReference type="Pfam" id="PF12679">
    <property type="entry name" value="ABC2_membrane_2"/>
    <property type="match status" value="1"/>
</dbReference>
<dbReference type="EMBL" id="CP136865">
    <property type="protein sequence ID" value="WOJ96238.1"/>
    <property type="molecule type" value="Genomic_DNA"/>
</dbReference>
<organism evidence="2 3">
    <name type="scientific">Congregibacter brevis</name>
    <dbReference type="NCBI Taxonomy" id="3081201"/>
    <lineage>
        <taxon>Bacteria</taxon>
        <taxon>Pseudomonadati</taxon>
        <taxon>Pseudomonadota</taxon>
        <taxon>Gammaproteobacteria</taxon>
        <taxon>Cellvibrionales</taxon>
        <taxon>Halieaceae</taxon>
        <taxon>Congregibacter</taxon>
    </lineage>
</organism>
<keyword evidence="3" id="KW-1185">Reference proteome</keyword>
<feature type="transmembrane region" description="Helical" evidence="1">
    <location>
        <begin position="172"/>
        <end position="196"/>
    </location>
</feature>
<feature type="transmembrane region" description="Helical" evidence="1">
    <location>
        <begin position="132"/>
        <end position="151"/>
    </location>
</feature>
<dbReference type="RefSeq" id="WP_407326922.1">
    <property type="nucleotide sequence ID" value="NZ_CP136865.1"/>
</dbReference>
<evidence type="ECO:0000313" key="2">
    <source>
        <dbReference type="EMBL" id="WOJ96238.1"/>
    </source>
</evidence>
<keyword evidence="1" id="KW-1133">Transmembrane helix</keyword>
<dbReference type="PANTHER" id="PTHR43471">
    <property type="entry name" value="ABC TRANSPORTER PERMEASE"/>
    <property type="match status" value="1"/>
</dbReference>
<feature type="transmembrane region" description="Helical" evidence="1">
    <location>
        <begin position="208"/>
        <end position="228"/>
    </location>
</feature>
<keyword evidence="1" id="KW-0812">Transmembrane</keyword>
<dbReference type="Pfam" id="PF12040">
    <property type="entry name" value="DUF3526"/>
    <property type="match status" value="1"/>
</dbReference>
<dbReference type="InterPro" id="IPR021913">
    <property type="entry name" value="DUF3526"/>
</dbReference>
<keyword evidence="1" id="KW-0472">Membrane</keyword>
<protein>
    <submittedName>
        <fullName evidence="2">DUF3526 domain-containing protein</fullName>
    </submittedName>
</protein>
<proteinExistence type="predicted"/>
<dbReference type="PANTHER" id="PTHR43471:SF1">
    <property type="entry name" value="ABC TRANSPORTER PERMEASE PROTEIN NOSY-RELATED"/>
    <property type="match status" value="1"/>
</dbReference>
<accession>A0ABZ0I9N8</accession>
<feature type="transmembrane region" description="Helical" evidence="1">
    <location>
        <begin position="240"/>
        <end position="259"/>
    </location>
</feature>
<name>A0ABZ0I9N8_9GAMM</name>
<feature type="transmembrane region" description="Helical" evidence="1">
    <location>
        <begin position="452"/>
        <end position="473"/>
    </location>
</feature>